<reference evidence="4" key="1">
    <citation type="journal article" date="2020" name="Stud. Mycol.">
        <title>101 Dothideomycetes genomes: a test case for predicting lifestyles and emergence of pathogens.</title>
        <authorList>
            <person name="Haridas S."/>
            <person name="Albert R."/>
            <person name="Binder M."/>
            <person name="Bloem J."/>
            <person name="Labutti K."/>
            <person name="Salamov A."/>
            <person name="Andreopoulos B."/>
            <person name="Baker S."/>
            <person name="Barry K."/>
            <person name="Bills G."/>
            <person name="Bluhm B."/>
            <person name="Cannon C."/>
            <person name="Castanera R."/>
            <person name="Culley D."/>
            <person name="Daum C."/>
            <person name="Ezra D."/>
            <person name="Gonzalez J."/>
            <person name="Henrissat B."/>
            <person name="Kuo A."/>
            <person name="Liang C."/>
            <person name="Lipzen A."/>
            <person name="Lutzoni F."/>
            <person name="Magnuson J."/>
            <person name="Mondo S."/>
            <person name="Nolan M."/>
            <person name="Ohm R."/>
            <person name="Pangilinan J."/>
            <person name="Park H.-J."/>
            <person name="Ramirez L."/>
            <person name="Alfaro M."/>
            <person name="Sun H."/>
            <person name="Tritt A."/>
            <person name="Yoshinaga Y."/>
            <person name="Zwiers L.-H."/>
            <person name="Turgeon B."/>
            <person name="Goodwin S."/>
            <person name="Spatafora J."/>
            <person name="Crous P."/>
            <person name="Grigoriev I."/>
        </authorList>
    </citation>
    <scope>NUCLEOTIDE SEQUENCE</scope>
    <source>
        <strain evidence="4">CBS 161.51</strain>
    </source>
</reference>
<evidence type="ECO:0000256" key="1">
    <source>
        <dbReference type="ARBA" id="ARBA00022729"/>
    </source>
</evidence>
<gene>
    <name evidence="4" type="ORF">EJ02DRAFT_162711</name>
</gene>
<evidence type="ECO:0000313" key="5">
    <source>
        <dbReference type="Proteomes" id="UP000800038"/>
    </source>
</evidence>
<accession>A0A6A5SSF7</accession>
<protein>
    <submittedName>
        <fullName evidence="4">Uncharacterized protein</fullName>
    </submittedName>
</protein>
<feature type="compositionally biased region" description="Low complexity" evidence="2">
    <location>
        <begin position="36"/>
        <end position="89"/>
    </location>
</feature>
<keyword evidence="1 3" id="KW-0732">Signal</keyword>
<feature type="compositionally biased region" description="Polar residues" evidence="2">
    <location>
        <begin position="98"/>
        <end position="107"/>
    </location>
</feature>
<evidence type="ECO:0000256" key="2">
    <source>
        <dbReference type="SAM" id="MobiDB-lite"/>
    </source>
</evidence>
<dbReference type="AlphaFoldDB" id="A0A6A5SSF7"/>
<dbReference type="GO" id="GO:0005199">
    <property type="term" value="F:structural constituent of cell wall"/>
    <property type="evidence" value="ECO:0007669"/>
    <property type="project" value="InterPro"/>
</dbReference>
<feature type="signal peptide" evidence="3">
    <location>
        <begin position="1"/>
        <end position="17"/>
    </location>
</feature>
<organism evidence="4 5">
    <name type="scientific">Clathrospora elynae</name>
    <dbReference type="NCBI Taxonomy" id="706981"/>
    <lineage>
        <taxon>Eukaryota</taxon>
        <taxon>Fungi</taxon>
        <taxon>Dikarya</taxon>
        <taxon>Ascomycota</taxon>
        <taxon>Pezizomycotina</taxon>
        <taxon>Dothideomycetes</taxon>
        <taxon>Pleosporomycetidae</taxon>
        <taxon>Pleosporales</taxon>
        <taxon>Diademaceae</taxon>
        <taxon>Clathrospora</taxon>
    </lineage>
</organism>
<dbReference type="Proteomes" id="UP000800038">
    <property type="component" value="Unassembled WGS sequence"/>
</dbReference>
<feature type="compositionally biased region" description="Low complexity" evidence="2">
    <location>
        <begin position="108"/>
        <end position="141"/>
    </location>
</feature>
<dbReference type="PROSITE" id="PS50256">
    <property type="entry name" value="PIR_REPEAT_2"/>
    <property type="match status" value="1"/>
</dbReference>
<dbReference type="Pfam" id="PF00399">
    <property type="entry name" value="PIR"/>
    <property type="match status" value="1"/>
</dbReference>
<keyword evidence="5" id="KW-1185">Reference proteome</keyword>
<dbReference type="EMBL" id="ML976033">
    <property type="protein sequence ID" value="KAF1942592.1"/>
    <property type="molecule type" value="Genomic_DNA"/>
</dbReference>
<name>A0A6A5SSF7_9PLEO</name>
<evidence type="ECO:0000313" key="4">
    <source>
        <dbReference type="EMBL" id="KAF1942592.1"/>
    </source>
</evidence>
<sequence>MRFSIVSVAIMASVAVASPQYSIQPISQISDGQIQAPPATAVPAPSEVPSVVPSPSASAPEASAPEATAPAATPTPVAPTATPVAPVPTMMTPIVPGFNSTSPSSTGAVSVSMSPSESAGSSESATTPASGSATSSGSVPEASVGAATGNMVSFGGLVLAIGAVVFA</sequence>
<feature type="chain" id="PRO_5025611541" evidence="3">
    <location>
        <begin position="18"/>
        <end position="167"/>
    </location>
</feature>
<proteinExistence type="predicted"/>
<evidence type="ECO:0000256" key="3">
    <source>
        <dbReference type="SAM" id="SignalP"/>
    </source>
</evidence>
<feature type="region of interest" description="Disordered" evidence="2">
    <location>
        <begin position="34"/>
        <end position="143"/>
    </location>
</feature>
<dbReference type="InterPro" id="IPR000420">
    <property type="entry name" value="Yeast_PIR_rpt"/>
</dbReference>